<dbReference type="RefSeq" id="XP_013366972.1">
    <property type="nucleotide sequence ID" value="XM_013511518.1"/>
</dbReference>
<dbReference type="AlphaFoldDB" id="A0A8C2W2D7"/>
<dbReference type="OMA" id="NICAINV"/>
<name>A0A8C2W2D7_CHILA</name>
<accession>A0A8C2W2D7</accession>
<dbReference type="PANTHER" id="PTHR14096">
    <property type="entry name" value="APOLIPOPROTEIN L"/>
    <property type="match status" value="1"/>
</dbReference>
<dbReference type="Proteomes" id="UP000694398">
    <property type="component" value="Unassembled WGS sequence"/>
</dbReference>
<dbReference type="GO" id="GO:0006869">
    <property type="term" value="P:lipid transport"/>
    <property type="evidence" value="ECO:0007669"/>
    <property type="project" value="InterPro"/>
</dbReference>
<reference evidence="3" key="1">
    <citation type="submission" date="2025-08" db="UniProtKB">
        <authorList>
            <consortium name="Ensembl"/>
        </authorList>
    </citation>
    <scope>IDENTIFICATION</scope>
</reference>
<protein>
    <submittedName>
        <fullName evidence="3">Apolipoprotein L2-like</fullName>
    </submittedName>
</protein>
<dbReference type="GO" id="GO:0005576">
    <property type="term" value="C:extracellular region"/>
    <property type="evidence" value="ECO:0007669"/>
    <property type="project" value="InterPro"/>
</dbReference>
<dbReference type="GO" id="GO:0042157">
    <property type="term" value="P:lipoprotein metabolic process"/>
    <property type="evidence" value="ECO:0007669"/>
    <property type="project" value="InterPro"/>
</dbReference>
<evidence type="ECO:0000256" key="2">
    <source>
        <dbReference type="SAM" id="MobiDB-lite"/>
    </source>
</evidence>
<reference evidence="3" key="2">
    <citation type="submission" date="2025-09" db="UniProtKB">
        <authorList>
            <consortium name="Ensembl"/>
        </authorList>
    </citation>
    <scope>IDENTIFICATION</scope>
</reference>
<evidence type="ECO:0000313" key="4">
    <source>
        <dbReference type="Proteomes" id="UP000694398"/>
    </source>
</evidence>
<gene>
    <name evidence="3" type="primary">LOC102018376</name>
</gene>
<dbReference type="GO" id="GO:0008289">
    <property type="term" value="F:lipid binding"/>
    <property type="evidence" value="ECO:0007669"/>
    <property type="project" value="InterPro"/>
</dbReference>
<dbReference type="Ensembl" id="ENSCLAT00000024382.1">
    <property type="protein sequence ID" value="ENSCLAP00000024149.1"/>
    <property type="gene ID" value="ENSCLAG00000016571.1"/>
</dbReference>
<dbReference type="GO" id="GO:0016020">
    <property type="term" value="C:membrane"/>
    <property type="evidence" value="ECO:0007669"/>
    <property type="project" value="TreeGrafter"/>
</dbReference>
<keyword evidence="4" id="KW-1185">Reference proteome</keyword>
<dbReference type="InterPro" id="IPR008405">
    <property type="entry name" value="ApoL"/>
</dbReference>
<proteinExistence type="inferred from homology"/>
<organism evidence="3 4">
    <name type="scientific">Chinchilla lanigera</name>
    <name type="common">Long-tailed chinchilla</name>
    <name type="synonym">Chinchilla villidera</name>
    <dbReference type="NCBI Taxonomy" id="34839"/>
    <lineage>
        <taxon>Eukaryota</taxon>
        <taxon>Metazoa</taxon>
        <taxon>Chordata</taxon>
        <taxon>Craniata</taxon>
        <taxon>Vertebrata</taxon>
        <taxon>Euteleostomi</taxon>
        <taxon>Mammalia</taxon>
        <taxon>Eutheria</taxon>
        <taxon>Euarchontoglires</taxon>
        <taxon>Glires</taxon>
        <taxon>Rodentia</taxon>
        <taxon>Hystricomorpha</taxon>
        <taxon>Chinchillidae</taxon>
        <taxon>Chinchilla</taxon>
    </lineage>
</organism>
<dbReference type="GeneTree" id="ENSGT01030000234599"/>
<feature type="region of interest" description="Disordered" evidence="2">
    <location>
        <begin position="1"/>
        <end position="27"/>
    </location>
</feature>
<dbReference type="Pfam" id="PF05461">
    <property type="entry name" value="ApoL"/>
    <property type="match status" value="1"/>
</dbReference>
<evidence type="ECO:0000313" key="3">
    <source>
        <dbReference type="Ensembl" id="ENSCLAP00000024149.1"/>
    </source>
</evidence>
<sequence length="303" mass="32242">MGQTVTTDGQEQQRADTQMSCGQDQKQPDTDSFLEVVLEHILHTLSSAHLQQLLIDDVAWEILVETTDLTREEADAVRDALTKVSLQARERFLNIFPHVRKQLQEGIAKLYALAEKVDKVHKDCTITNVVAGSSGAVSGILTILGVALAPVTAGGSLALSATGIGLGAAAAVTGVSASIIDHSNMSAVQTEASRLLSSKMDTEKEVLEIVGEATPKFVSATKKCGQVFEVIEKNICAINVPKSTPQLLAKAPRLMSPRQISVQNGEQVQRTLESNVLAMSRGASITGAATAGVTLLWDVYNLV</sequence>
<dbReference type="GeneID" id="102018376"/>
<feature type="compositionally biased region" description="Polar residues" evidence="2">
    <location>
        <begin position="1"/>
        <end position="25"/>
    </location>
</feature>
<dbReference type="OrthoDB" id="6363454at2759"/>
<comment type="similarity">
    <text evidence="1">Belongs to the apolipoprotein L family.</text>
</comment>
<evidence type="ECO:0000256" key="1">
    <source>
        <dbReference type="ARBA" id="ARBA00010090"/>
    </source>
</evidence>
<dbReference type="PANTHER" id="PTHR14096:SF27">
    <property type="entry name" value="APOLIPOPROTEIN L2"/>
    <property type="match status" value="1"/>
</dbReference>